<dbReference type="SMART" id="SM00409">
    <property type="entry name" value="IG"/>
    <property type="match status" value="3"/>
</dbReference>
<keyword evidence="2" id="KW-0812">Transmembrane</keyword>
<dbReference type="SMART" id="SM00408">
    <property type="entry name" value="IGc2"/>
    <property type="match status" value="3"/>
</dbReference>
<dbReference type="EMBL" id="UYJE01007719">
    <property type="protein sequence ID" value="VDI57283.1"/>
    <property type="molecule type" value="Genomic_DNA"/>
</dbReference>
<dbReference type="Proteomes" id="UP000596742">
    <property type="component" value="Unassembled WGS sequence"/>
</dbReference>
<keyword evidence="2" id="KW-0472">Membrane</keyword>
<dbReference type="Pfam" id="PF13895">
    <property type="entry name" value="Ig_2"/>
    <property type="match status" value="1"/>
</dbReference>
<dbReference type="Pfam" id="PF13927">
    <property type="entry name" value="Ig_3"/>
    <property type="match status" value="1"/>
</dbReference>
<dbReference type="InterPro" id="IPR003598">
    <property type="entry name" value="Ig_sub2"/>
</dbReference>
<evidence type="ECO:0000313" key="5">
    <source>
        <dbReference type="Proteomes" id="UP000596742"/>
    </source>
</evidence>
<feature type="region of interest" description="Disordered" evidence="1">
    <location>
        <begin position="1"/>
        <end position="37"/>
    </location>
</feature>
<evidence type="ECO:0000313" key="4">
    <source>
        <dbReference type="EMBL" id="VDI57283.1"/>
    </source>
</evidence>
<accession>A0A8B6G1E8</accession>
<protein>
    <recommendedName>
        <fullName evidence="3">Ig-like domain-containing protein</fullName>
    </recommendedName>
</protein>
<dbReference type="CDD" id="cd00096">
    <property type="entry name" value="Ig"/>
    <property type="match status" value="2"/>
</dbReference>
<dbReference type="InterPro" id="IPR036179">
    <property type="entry name" value="Ig-like_dom_sf"/>
</dbReference>
<comment type="caution">
    <text evidence="4">The sequence shown here is derived from an EMBL/GenBank/DDBJ whole genome shotgun (WGS) entry which is preliminary data.</text>
</comment>
<organism evidence="4 5">
    <name type="scientific">Mytilus galloprovincialis</name>
    <name type="common">Mediterranean mussel</name>
    <dbReference type="NCBI Taxonomy" id="29158"/>
    <lineage>
        <taxon>Eukaryota</taxon>
        <taxon>Metazoa</taxon>
        <taxon>Spiralia</taxon>
        <taxon>Lophotrochozoa</taxon>
        <taxon>Mollusca</taxon>
        <taxon>Bivalvia</taxon>
        <taxon>Autobranchia</taxon>
        <taxon>Pteriomorphia</taxon>
        <taxon>Mytilida</taxon>
        <taxon>Mytiloidea</taxon>
        <taxon>Mytilidae</taxon>
        <taxon>Mytilinae</taxon>
        <taxon>Mytilus</taxon>
    </lineage>
</organism>
<name>A0A8B6G1E8_MYTGA</name>
<dbReference type="AlphaFoldDB" id="A0A8B6G1E8"/>
<keyword evidence="5" id="KW-1185">Reference proteome</keyword>
<reference evidence="4" key="1">
    <citation type="submission" date="2018-11" db="EMBL/GenBank/DDBJ databases">
        <authorList>
            <person name="Alioto T."/>
            <person name="Alioto T."/>
        </authorList>
    </citation>
    <scope>NUCLEOTIDE SEQUENCE</scope>
</reference>
<evidence type="ECO:0000256" key="2">
    <source>
        <dbReference type="SAM" id="Phobius"/>
    </source>
</evidence>
<dbReference type="InterPro" id="IPR007110">
    <property type="entry name" value="Ig-like_dom"/>
</dbReference>
<dbReference type="InterPro" id="IPR013098">
    <property type="entry name" value="Ig_I-set"/>
</dbReference>
<dbReference type="InterPro" id="IPR013783">
    <property type="entry name" value="Ig-like_fold"/>
</dbReference>
<gene>
    <name evidence="4" type="ORF">MGAL_10B002983</name>
</gene>
<dbReference type="InterPro" id="IPR003599">
    <property type="entry name" value="Ig_sub"/>
</dbReference>
<feature type="transmembrane region" description="Helical" evidence="2">
    <location>
        <begin position="393"/>
        <end position="415"/>
    </location>
</feature>
<feature type="domain" description="Ig-like" evidence="3">
    <location>
        <begin position="221"/>
        <end position="324"/>
    </location>
</feature>
<dbReference type="SUPFAM" id="SSF48726">
    <property type="entry name" value="Immunoglobulin"/>
    <property type="match status" value="3"/>
</dbReference>
<keyword evidence="2" id="KW-1133">Transmembrane helix</keyword>
<dbReference type="PANTHER" id="PTHR46013:SF7">
    <property type="entry name" value="IG-LIKE DOMAIN-CONTAINING PROTEIN"/>
    <property type="match status" value="1"/>
</dbReference>
<dbReference type="PANTHER" id="PTHR46013">
    <property type="entry name" value="VASCULAR CELL ADHESION MOLECULE 1"/>
    <property type="match status" value="1"/>
</dbReference>
<proteinExistence type="predicted"/>
<feature type="compositionally biased region" description="Basic and acidic residues" evidence="1">
    <location>
        <begin position="13"/>
        <end position="34"/>
    </location>
</feature>
<feature type="domain" description="Ig-like" evidence="3">
    <location>
        <begin position="103"/>
        <end position="201"/>
    </location>
</feature>
<dbReference type="OrthoDB" id="6124685at2759"/>
<sequence>MRKMPTALSKPISQRETDTTTTKKDPKQQKEKHVNKNAPFIINSTDYAEGFIGKSVHVNCEVKSAPKILEVTLQSERTILNADVFNISTGIHQKKFPFTINEPTLQDSGNYTCNATNEHASRMILFHNQSDKHVTFGERITIDCAVESYPPITNSTEITWSLNGSCVNTKNIIKYKQPTSTSLTINNATFGDQGEYTCAVEKDMINGTSGGFWLNVNGDFPNVNSNIIYNTVQDSAFISVNESADSILILTCSYESFPNATDLIWGKQNGDNTHSLSGKATGGDLDNPNITFTSVEKSDEGNYTCYVTNAVGTRAGNSVYIQVNESMCPCLCSFKQKLEFWKNKNFTKEEMLEYMAPFLKKTLEEMKLEQNKLSKNIRKRTSAKDDRTSSQQIGLVGIVFIAATFGVIIVFDIIAIKRYLLNIREAFNRV</sequence>
<dbReference type="Gene3D" id="2.60.40.10">
    <property type="entry name" value="Immunoglobulins"/>
    <property type="match status" value="3"/>
</dbReference>
<evidence type="ECO:0000259" key="3">
    <source>
        <dbReference type="PROSITE" id="PS50835"/>
    </source>
</evidence>
<evidence type="ECO:0000256" key="1">
    <source>
        <dbReference type="SAM" id="MobiDB-lite"/>
    </source>
</evidence>
<dbReference type="Pfam" id="PF07679">
    <property type="entry name" value="I-set"/>
    <property type="match status" value="1"/>
</dbReference>
<dbReference type="PROSITE" id="PS50835">
    <property type="entry name" value="IG_LIKE"/>
    <property type="match status" value="2"/>
</dbReference>